<comment type="caution">
    <text evidence="2">The sequence shown here is derived from an EMBL/GenBank/DDBJ whole genome shotgun (WGS) entry which is preliminary data.</text>
</comment>
<feature type="region of interest" description="Disordered" evidence="1">
    <location>
        <begin position="181"/>
        <end position="202"/>
    </location>
</feature>
<protein>
    <recommendedName>
        <fullName evidence="4">SET domain-containing protein</fullName>
    </recommendedName>
</protein>
<dbReference type="InterPro" id="IPR046341">
    <property type="entry name" value="SET_dom_sf"/>
</dbReference>
<reference evidence="2 3" key="1">
    <citation type="submission" date="2017-12" db="EMBL/GenBank/DDBJ databases">
        <title>Comparative genomics of Botrytis spp.</title>
        <authorList>
            <person name="Valero-Jimenez C.A."/>
            <person name="Tapia P."/>
            <person name="Veloso J."/>
            <person name="Silva-Moreno E."/>
            <person name="Staats M."/>
            <person name="Valdes J.H."/>
            <person name="Van Kan J.A.L."/>
        </authorList>
    </citation>
    <scope>NUCLEOTIDE SEQUENCE [LARGE SCALE GENOMIC DNA]</scope>
    <source>
        <strain evidence="2 3">Be9601</strain>
    </source>
</reference>
<keyword evidence="3" id="KW-1185">Reference proteome</keyword>
<dbReference type="Gene3D" id="2.170.270.10">
    <property type="entry name" value="SET domain"/>
    <property type="match status" value="1"/>
</dbReference>
<gene>
    <name evidence="2" type="ORF">BELL_0029g00370</name>
</gene>
<dbReference type="PANTHER" id="PTHR47332">
    <property type="entry name" value="SET DOMAIN-CONTAINING PROTEIN 5"/>
    <property type="match status" value="1"/>
</dbReference>
<dbReference type="EMBL" id="PQXM01000029">
    <property type="protein sequence ID" value="TGO79571.1"/>
    <property type="molecule type" value="Genomic_DNA"/>
</dbReference>
<accession>A0A4Z1K041</accession>
<evidence type="ECO:0000313" key="3">
    <source>
        <dbReference type="Proteomes" id="UP000297229"/>
    </source>
</evidence>
<evidence type="ECO:0000313" key="2">
    <source>
        <dbReference type="EMBL" id="TGO79571.1"/>
    </source>
</evidence>
<proteinExistence type="predicted"/>
<name>A0A4Z1K041_9HELO</name>
<dbReference type="InterPro" id="IPR053185">
    <property type="entry name" value="SET_domain_protein"/>
</dbReference>
<feature type="compositionally biased region" description="Basic residues" evidence="1">
    <location>
        <begin position="181"/>
        <end position="192"/>
    </location>
</feature>
<evidence type="ECO:0000256" key="1">
    <source>
        <dbReference type="SAM" id="MobiDB-lite"/>
    </source>
</evidence>
<organism evidence="2 3">
    <name type="scientific">Botrytis elliptica</name>
    <dbReference type="NCBI Taxonomy" id="278938"/>
    <lineage>
        <taxon>Eukaryota</taxon>
        <taxon>Fungi</taxon>
        <taxon>Dikarya</taxon>
        <taxon>Ascomycota</taxon>
        <taxon>Pezizomycotina</taxon>
        <taxon>Leotiomycetes</taxon>
        <taxon>Helotiales</taxon>
        <taxon>Sclerotiniaceae</taxon>
        <taxon>Botrytis</taxon>
    </lineage>
</organism>
<dbReference type="STRING" id="278938.A0A4Z1K041"/>
<dbReference type="AlphaFoldDB" id="A0A4Z1K041"/>
<dbReference type="Proteomes" id="UP000297229">
    <property type="component" value="Unassembled WGS sequence"/>
</dbReference>
<sequence length="202" mass="22936">MPAITMPKKAGTRIASATPAMHAKRDMESGEEITIFYLGVLNKRETRQQGLRRKFAFAPDGRRGILSAPLLKLRYVDQQVRLYNELGPHDTGLPRAVYDAAQISNANGDLARARIFVEKAVAGWTVLQGAHSPRVLQYTALLRNLEKRELYGMSQKWKMAVHEVPTALAEEKWEEWLWRRKKKKKKETRRPGKSLNCGPGGE</sequence>
<dbReference type="PANTHER" id="PTHR47332:SF2">
    <property type="entry name" value="SET-6"/>
    <property type="match status" value="1"/>
</dbReference>
<evidence type="ECO:0008006" key="4">
    <source>
        <dbReference type="Google" id="ProtNLM"/>
    </source>
</evidence>